<dbReference type="GO" id="GO:0009279">
    <property type="term" value="C:cell outer membrane"/>
    <property type="evidence" value="ECO:0007669"/>
    <property type="project" value="UniProtKB-SubCell"/>
</dbReference>
<dbReference type="PROSITE" id="PS52016">
    <property type="entry name" value="TONB_DEPENDENT_REC_3"/>
    <property type="match status" value="1"/>
</dbReference>
<dbReference type="InterPro" id="IPR036942">
    <property type="entry name" value="Beta-barrel_TonB_sf"/>
</dbReference>
<dbReference type="InterPro" id="IPR000531">
    <property type="entry name" value="Beta-barrel_TonB"/>
</dbReference>
<keyword evidence="9 10" id="KW-0998">Cell outer membrane</keyword>
<dbReference type="Gene3D" id="2.40.170.20">
    <property type="entry name" value="TonB-dependent receptor, beta-barrel domain"/>
    <property type="match status" value="1"/>
</dbReference>
<evidence type="ECO:0000256" key="4">
    <source>
        <dbReference type="ARBA" id="ARBA00022692"/>
    </source>
</evidence>
<comment type="similarity">
    <text evidence="10 11">Belongs to the TonB-dependent receptor family.</text>
</comment>
<keyword evidence="7 10" id="KW-0472">Membrane</keyword>
<dbReference type="PANTHER" id="PTHR30069">
    <property type="entry name" value="TONB-DEPENDENT OUTER MEMBRANE RECEPTOR"/>
    <property type="match status" value="1"/>
</dbReference>
<keyword evidence="8 15" id="KW-0675">Receptor</keyword>
<sequence>MKKQVFILLLFALSYSGQLSAQETPIWELEEVVVSDTRIRRYAEGHKVTELKDSTIQRNGTFLTSLLAFNSNIYFKENGLGMVSSPAFRGTNASHTAVIWNGININSQMNGQVDFNTINPFNYSSVGIRSGGGSVQFGTGAIGGSVHLNNDLRFEKHFDQQVFMGYGSFDTRNANYNQSFGTGKWSTNFGVNYAGSNNNYRYLESDDRNRNGEFENINLNFNSGYILSDKQVLRLYHQSFLGDRNLSGTLVAPGRSRYKDNHYRTQVEWGRLGEKATSKVKLAHLHEEFKFFENRDSDIFSDGRVTTLLARYSLDVELSKVFRLNSFLEYNHFKGKGSSFDNPERNDASVTAVLKHAVSKKMTYNLSLRQDFSSDFSNPMVFSLDGIYKFSDRYGLQINASRNFRMPTFNDLYWQPGGNLDLVPERSYQIDLGHRLQFGGFSFNLNSYYIRTEDMIRWLPNTQGLWSPTNVDQVQIYGLEGELGVTYPIHKKQQIDFKANYSYTVSEDRETNEQLIYVPFHRGNASLAYRISHFAVFYQHLYTGEVSIIGGSLESYQVANAGITYSPNTKGKLQYSVGCTVNNLFNTYYENIALRPMPNRNIQTQLIVNF</sequence>
<evidence type="ECO:0000256" key="2">
    <source>
        <dbReference type="ARBA" id="ARBA00022448"/>
    </source>
</evidence>
<dbReference type="GO" id="GO:0015344">
    <property type="term" value="F:siderophore uptake transmembrane transporter activity"/>
    <property type="evidence" value="ECO:0007669"/>
    <property type="project" value="TreeGrafter"/>
</dbReference>
<keyword evidence="2 10" id="KW-0813">Transport</keyword>
<evidence type="ECO:0000256" key="6">
    <source>
        <dbReference type="ARBA" id="ARBA00023077"/>
    </source>
</evidence>
<comment type="caution">
    <text evidence="15">The sequence shown here is derived from an EMBL/GenBank/DDBJ whole genome shotgun (WGS) entry which is preliminary data.</text>
</comment>
<reference evidence="15 16" key="1">
    <citation type="submission" date="2018-10" db="EMBL/GenBank/DDBJ databases">
        <title>Ulvibacterium marinum gen. nov., sp. nov., a novel marine bacterium of the family Flavobacteriaceae, isolated from a culture of the green alga Ulva prolifera.</title>
        <authorList>
            <person name="Zhang Z."/>
        </authorList>
    </citation>
    <scope>NUCLEOTIDE SEQUENCE [LARGE SCALE GENOMIC DNA]</scope>
    <source>
        <strain evidence="15 16">CCMM003</strain>
    </source>
</reference>
<feature type="signal peptide" evidence="12">
    <location>
        <begin position="1"/>
        <end position="21"/>
    </location>
</feature>
<evidence type="ECO:0000256" key="3">
    <source>
        <dbReference type="ARBA" id="ARBA00022452"/>
    </source>
</evidence>
<dbReference type="OrthoDB" id="9762903at2"/>
<evidence type="ECO:0000313" key="15">
    <source>
        <dbReference type="EMBL" id="RKN81586.1"/>
    </source>
</evidence>
<evidence type="ECO:0000259" key="14">
    <source>
        <dbReference type="Pfam" id="PF07715"/>
    </source>
</evidence>
<dbReference type="GO" id="GO:0044718">
    <property type="term" value="P:siderophore transmembrane transport"/>
    <property type="evidence" value="ECO:0007669"/>
    <property type="project" value="TreeGrafter"/>
</dbReference>
<evidence type="ECO:0000313" key="16">
    <source>
        <dbReference type="Proteomes" id="UP000276603"/>
    </source>
</evidence>
<keyword evidence="5 12" id="KW-0732">Signal</keyword>
<feature type="chain" id="PRO_5017385802" evidence="12">
    <location>
        <begin position="22"/>
        <end position="610"/>
    </location>
</feature>
<evidence type="ECO:0000256" key="7">
    <source>
        <dbReference type="ARBA" id="ARBA00023136"/>
    </source>
</evidence>
<evidence type="ECO:0000256" key="12">
    <source>
        <dbReference type="SAM" id="SignalP"/>
    </source>
</evidence>
<dbReference type="Pfam" id="PF00593">
    <property type="entry name" value="TonB_dep_Rec_b-barrel"/>
    <property type="match status" value="1"/>
</dbReference>
<evidence type="ECO:0000259" key="13">
    <source>
        <dbReference type="Pfam" id="PF00593"/>
    </source>
</evidence>
<dbReference type="Proteomes" id="UP000276603">
    <property type="component" value="Unassembled WGS sequence"/>
</dbReference>
<evidence type="ECO:0000256" key="9">
    <source>
        <dbReference type="ARBA" id="ARBA00023237"/>
    </source>
</evidence>
<keyword evidence="3 10" id="KW-1134">Transmembrane beta strand</keyword>
<evidence type="ECO:0000256" key="5">
    <source>
        <dbReference type="ARBA" id="ARBA00022729"/>
    </source>
</evidence>
<dbReference type="InterPro" id="IPR012910">
    <property type="entry name" value="Plug_dom"/>
</dbReference>
<dbReference type="AlphaFoldDB" id="A0A3B0CET4"/>
<accession>A0A3B0CET4</accession>
<dbReference type="PANTHER" id="PTHR30069:SF29">
    <property type="entry name" value="HEMOGLOBIN AND HEMOGLOBIN-HAPTOGLOBIN-BINDING PROTEIN 1-RELATED"/>
    <property type="match status" value="1"/>
</dbReference>
<name>A0A3B0CET4_9FLAO</name>
<dbReference type="Pfam" id="PF07715">
    <property type="entry name" value="Plug"/>
    <property type="match status" value="1"/>
</dbReference>
<protein>
    <submittedName>
        <fullName evidence="15">TonB-dependent receptor</fullName>
    </submittedName>
</protein>
<evidence type="ECO:0000256" key="8">
    <source>
        <dbReference type="ARBA" id="ARBA00023170"/>
    </source>
</evidence>
<organism evidence="15 16">
    <name type="scientific">Ulvibacterium marinum</name>
    <dbReference type="NCBI Taxonomy" id="2419782"/>
    <lineage>
        <taxon>Bacteria</taxon>
        <taxon>Pseudomonadati</taxon>
        <taxon>Bacteroidota</taxon>
        <taxon>Flavobacteriia</taxon>
        <taxon>Flavobacteriales</taxon>
        <taxon>Flavobacteriaceae</taxon>
        <taxon>Ulvibacterium</taxon>
    </lineage>
</organism>
<dbReference type="InterPro" id="IPR037066">
    <property type="entry name" value="Plug_dom_sf"/>
</dbReference>
<keyword evidence="4 10" id="KW-0812">Transmembrane</keyword>
<comment type="subcellular location">
    <subcellularLocation>
        <location evidence="1 10">Cell outer membrane</location>
        <topology evidence="1 10">Multi-pass membrane protein</topology>
    </subcellularLocation>
</comment>
<keyword evidence="16" id="KW-1185">Reference proteome</keyword>
<dbReference type="InterPro" id="IPR039426">
    <property type="entry name" value="TonB-dep_rcpt-like"/>
</dbReference>
<dbReference type="SUPFAM" id="SSF56935">
    <property type="entry name" value="Porins"/>
    <property type="match status" value="1"/>
</dbReference>
<feature type="domain" description="TonB-dependent receptor-like beta-barrel" evidence="13">
    <location>
        <begin position="168"/>
        <end position="584"/>
    </location>
</feature>
<keyword evidence="6 11" id="KW-0798">TonB box</keyword>
<proteinExistence type="inferred from homology"/>
<dbReference type="RefSeq" id="WP_120711740.1">
    <property type="nucleotide sequence ID" value="NZ_RBCJ01000002.1"/>
</dbReference>
<gene>
    <name evidence="15" type="ORF">D7Z94_11810</name>
</gene>
<dbReference type="EMBL" id="RBCJ01000002">
    <property type="protein sequence ID" value="RKN81586.1"/>
    <property type="molecule type" value="Genomic_DNA"/>
</dbReference>
<evidence type="ECO:0000256" key="1">
    <source>
        <dbReference type="ARBA" id="ARBA00004571"/>
    </source>
</evidence>
<dbReference type="Gene3D" id="2.170.130.10">
    <property type="entry name" value="TonB-dependent receptor, plug domain"/>
    <property type="match status" value="1"/>
</dbReference>
<evidence type="ECO:0000256" key="11">
    <source>
        <dbReference type="RuleBase" id="RU003357"/>
    </source>
</evidence>
<feature type="domain" description="TonB-dependent receptor plug" evidence="14">
    <location>
        <begin position="53"/>
        <end position="144"/>
    </location>
</feature>
<evidence type="ECO:0000256" key="10">
    <source>
        <dbReference type="PROSITE-ProRule" id="PRU01360"/>
    </source>
</evidence>